<dbReference type="AlphaFoldDB" id="A0A9P7ZZ18"/>
<gene>
    <name evidence="3" type="ORF">KVV02_001125</name>
</gene>
<feature type="transmembrane region" description="Helical" evidence="2">
    <location>
        <begin position="287"/>
        <end position="311"/>
    </location>
</feature>
<dbReference type="Proteomes" id="UP000717515">
    <property type="component" value="Unassembled WGS sequence"/>
</dbReference>
<feature type="transmembrane region" description="Helical" evidence="2">
    <location>
        <begin position="100"/>
        <end position="119"/>
    </location>
</feature>
<keyword evidence="2" id="KW-0472">Membrane</keyword>
<name>A0A9P7ZZ18_MORAP</name>
<organism evidence="3 4">
    <name type="scientific">Mortierella alpina</name>
    <name type="common">Oleaginous fungus</name>
    <name type="synonym">Mortierella renispora</name>
    <dbReference type="NCBI Taxonomy" id="64518"/>
    <lineage>
        <taxon>Eukaryota</taxon>
        <taxon>Fungi</taxon>
        <taxon>Fungi incertae sedis</taxon>
        <taxon>Mucoromycota</taxon>
        <taxon>Mortierellomycotina</taxon>
        <taxon>Mortierellomycetes</taxon>
        <taxon>Mortierellales</taxon>
        <taxon>Mortierellaceae</taxon>
        <taxon>Mortierella</taxon>
    </lineage>
</organism>
<evidence type="ECO:0000313" key="3">
    <source>
        <dbReference type="EMBL" id="KAG9321347.1"/>
    </source>
</evidence>
<accession>A0A9P7ZZ18</accession>
<protein>
    <submittedName>
        <fullName evidence="3">Uncharacterized protein</fullName>
    </submittedName>
</protein>
<reference evidence="3" key="1">
    <citation type="submission" date="2021-07" db="EMBL/GenBank/DDBJ databases">
        <title>Draft genome of Mortierella alpina, strain LL118, isolated from an aspen leaf litter sample.</title>
        <authorList>
            <person name="Yang S."/>
            <person name="Vinatzer B.A."/>
        </authorList>
    </citation>
    <scope>NUCLEOTIDE SEQUENCE</scope>
    <source>
        <strain evidence="3">LL118</strain>
    </source>
</reference>
<feature type="compositionally biased region" description="Polar residues" evidence="1">
    <location>
        <begin position="665"/>
        <end position="677"/>
    </location>
</feature>
<feature type="transmembrane region" description="Helical" evidence="2">
    <location>
        <begin position="382"/>
        <end position="407"/>
    </location>
</feature>
<comment type="caution">
    <text evidence="3">The sequence shown here is derived from an EMBL/GenBank/DDBJ whole genome shotgun (WGS) entry which is preliminary data.</text>
</comment>
<feature type="compositionally biased region" description="Polar residues" evidence="1">
    <location>
        <begin position="697"/>
        <end position="707"/>
    </location>
</feature>
<keyword evidence="2" id="KW-1133">Transmembrane helix</keyword>
<feature type="region of interest" description="Disordered" evidence="1">
    <location>
        <begin position="836"/>
        <end position="868"/>
    </location>
</feature>
<feature type="transmembrane region" description="Helical" evidence="2">
    <location>
        <begin position="147"/>
        <end position="166"/>
    </location>
</feature>
<feature type="transmembrane region" description="Helical" evidence="2">
    <location>
        <begin position="186"/>
        <end position="206"/>
    </location>
</feature>
<evidence type="ECO:0000313" key="4">
    <source>
        <dbReference type="Proteomes" id="UP000717515"/>
    </source>
</evidence>
<feature type="transmembrane region" description="Helical" evidence="2">
    <location>
        <begin position="341"/>
        <end position="370"/>
    </location>
</feature>
<dbReference type="EMBL" id="JAIFTL010000212">
    <property type="protein sequence ID" value="KAG9321347.1"/>
    <property type="molecule type" value="Genomic_DNA"/>
</dbReference>
<feature type="compositionally biased region" description="Polar residues" evidence="1">
    <location>
        <begin position="768"/>
        <end position="778"/>
    </location>
</feature>
<sequence length="868" mass="97343">MYWTIISTGAHLMVTVISEGIMWRERPLGSIAVITLGLLSKHCLVRVAAAEASLLPTTTVYIAPSPEPTVSKDPYKNEHLLCDWMITASHCREADLTKRILIASMAMHCCVGFFGIWLMSYRSGGFSIAILKDLVNRDGGRIRPKPLNCIVFFTTFDCFFKLAVNLPLVLDRFADKMWLRIALDQTYWILGVVGCAFYLVGMLYAIPMTRYSGIFAYYEPDVIPGYTNGYSIRVIYPSPRARDLFLASSFLGPTIFCAGPAIASGVMHDHGYYEAAEMLRTIRHINWIGIFYTIPIIAFYYSVKFALILYANIRLAESTLRVEPKIAFTVEYLLTMSPVRFLVLLMTFITFGAGAISIVCGSVTLSVLIYREQILSSEHRVFAIGFAFVWTCLMGVGLFLELGMIAIQSFRKKRREQRRLFHSFYTDRDPNGLGQRSSVPHDCRMALCSSGMRDSRIIFTENVAALQLDPTKHHCLDSGTQFEVPLITTPTKIRALETRNQTKAWESSSGQDSYVFGSLSSHVGIECGAVSNALFSNRYSIVTSDSSSAVLSEESCDESLSLKNYSEAHSKRPRRASQVAIFEELSGAQDWKDDGVDSEVYPFTQQASHPSGLSQQHIRQHLQQQLQQRQQQPSERLSEKRLRSTSSQLPHVSESPHDECHRLRTTTLGLKPATQQKSPRRTKPFNPRVPRRAAVATPSNRSMARQQQSLEHITMGPISIGVAEELREREQQENLQDSVISAELQLRQQHPQHRVAFKGLSPPPRSPTNPTENSLALGPWSSSHASIAMERTQAPRVNTSIDKVLMQTQSLGDIRSSLFFGVGDNQTSYPYTLRFNSDSSSSARSNHVDTALTNEKPMRRMKTPISPP</sequence>
<feature type="transmembrane region" description="Helical" evidence="2">
    <location>
        <begin position="244"/>
        <end position="267"/>
    </location>
</feature>
<feature type="region of interest" description="Disordered" evidence="1">
    <location>
        <begin position="756"/>
        <end position="778"/>
    </location>
</feature>
<evidence type="ECO:0000256" key="2">
    <source>
        <dbReference type="SAM" id="Phobius"/>
    </source>
</evidence>
<keyword evidence="2" id="KW-0812">Transmembrane</keyword>
<feature type="region of interest" description="Disordered" evidence="1">
    <location>
        <begin position="627"/>
        <end position="707"/>
    </location>
</feature>
<evidence type="ECO:0000256" key="1">
    <source>
        <dbReference type="SAM" id="MobiDB-lite"/>
    </source>
</evidence>
<proteinExistence type="predicted"/>